<name>A0A1G6GIH9_9BACI</name>
<dbReference type="InterPro" id="IPR025164">
    <property type="entry name" value="Toastrack_DUF4097"/>
</dbReference>
<evidence type="ECO:0000313" key="2">
    <source>
        <dbReference type="EMBL" id="SDB81812.1"/>
    </source>
</evidence>
<feature type="domain" description="DUF4097" evidence="1">
    <location>
        <begin position="46"/>
        <end position="183"/>
    </location>
</feature>
<dbReference type="AlphaFoldDB" id="A0A1G6GIH9"/>
<keyword evidence="3" id="KW-1185">Reference proteome</keyword>
<dbReference type="STRING" id="1612202.SAMN05421734_101139"/>
<dbReference type="Proteomes" id="UP000242949">
    <property type="component" value="Unassembled WGS sequence"/>
</dbReference>
<evidence type="ECO:0000259" key="1">
    <source>
        <dbReference type="Pfam" id="PF13349"/>
    </source>
</evidence>
<evidence type="ECO:0000313" key="3">
    <source>
        <dbReference type="Proteomes" id="UP000242949"/>
    </source>
</evidence>
<gene>
    <name evidence="2" type="ORF">SAMN05421734_101139</name>
</gene>
<organism evidence="2 3">
    <name type="scientific">Pelagirhabdus alkalitolerans</name>
    <dbReference type="NCBI Taxonomy" id="1612202"/>
    <lineage>
        <taxon>Bacteria</taxon>
        <taxon>Bacillati</taxon>
        <taxon>Bacillota</taxon>
        <taxon>Bacilli</taxon>
        <taxon>Bacillales</taxon>
        <taxon>Bacillaceae</taxon>
        <taxon>Pelagirhabdus</taxon>
    </lineage>
</organism>
<protein>
    <submittedName>
        <fullName evidence="2">Adhesin</fullName>
    </submittedName>
</protein>
<proteinExistence type="predicted"/>
<dbReference type="Pfam" id="PF13349">
    <property type="entry name" value="DUF4097"/>
    <property type="match status" value="1"/>
</dbReference>
<sequence>MKKLALIGLITFFVGLLGTIYYRDQFFGFTNAQEVEDALEIERAEIDRIDIDADVGSIDVRPHAGDTIRIEASGMMNPTRSSPLEVNDEGENLSITLAQGERSWFYYLPYRSDVLFHLTIFLPEDYDGILNAKLNVGTINIESLSPRTLYTQVDAGRAHLRNLTVENGTIDLSLGEVAISNVKGPWSVSNQVGNVNMRLSEWEDEILINSSIGNIQVDLPIDPDQDQFELTSTLGDVHLRETSSSLFEGVDQDSQTGSLKATTDIGNIDVDW</sequence>
<dbReference type="OrthoDB" id="2940757at2"/>
<dbReference type="EMBL" id="FMYI01000001">
    <property type="protein sequence ID" value="SDB81812.1"/>
    <property type="molecule type" value="Genomic_DNA"/>
</dbReference>
<accession>A0A1G6GIH9</accession>
<dbReference type="RefSeq" id="WP_090791810.1">
    <property type="nucleotide sequence ID" value="NZ_FMYI01000001.1"/>
</dbReference>
<reference evidence="3" key="1">
    <citation type="submission" date="2016-09" db="EMBL/GenBank/DDBJ databases">
        <authorList>
            <person name="Varghese N."/>
            <person name="Submissions S."/>
        </authorList>
    </citation>
    <scope>NUCLEOTIDE SEQUENCE [LARGE SCALE GENOMIC DNA]</scope>
    <source>
        <strain evidence="3">S5</strain>
    </source>
</reference>